<evidence type="ECO:0000313" key="4">
    <source>
        <dbReference type="EMBL" id="CAD9542610.1"/>
    </source>
</evidence>
<evidence type="ECO:0000256" key="1">
    <source>
        <dbReference type="SAM" id="MobiDB-lite"/>
    </source>
</evidence>
<dbReference type="PANTHER" id="PTHR10412">
    <property type="entry name" value="MANNOSYL-OLIGOSACCHARIDE GLUCOSIDASE"/>
    <property type="match status" value="1"/>
</dbReference>
<dbReference type="GO" id="GO:0004573">
    <property type="term" value="F:Glc3Man9GlcNAc2 oligosaccharide glucosidase activity"/>
    <property type="evidence" value="ECO:0007669"/>
    <property type="project" value="InterPro"/>
</dbReference>
<dbReference type="Pfam" id="PF03200">
    <property type="entry name" value="Glyco_hydro_63"/>
    <property type="match status" value="1"/>
</dbReference>
<evidence type="ECO:0000259" key="3">
    <source>
        <dbReference type="Pfam" id="PF22422"/>
    </source>
</evidence>
<accession>A0A7S2JAV5</accession>
<evidence type="ECO:0000259" key="2">
    <source>
        <dbReference type="Pfam" id="PF03200"/>
    </source>
</evidence>
<dbReference type="InterPro" id="IPR031335">
    <property type="entry name" value="Glyco_hydro_63_C"/>
</dbReference>
<dbReference type="InterPro" id="IPR012341">
    <property type="entry name" value="6hp_glycosidase-like_sf"/>
</dbReference>
<proteinExistence type="predicted"/>
<dbReference type="Pfam" id="PF22422">
    <property type="entry name" value="MGH1-like_GH"/>
    <property type="match status" value="1"/>
</dbReference>
<gene>
    <name evidence="4" type="ORF">BRAN1462_LOCUS16301</name>
</gene>
<feature type="domain" description="Glycosyl hydrolase family 63 C-terminal" evidence="2">
    <location>
        <begin position="794"/>
        <end position="880"/>
    </location>
</feature>
<sequence>MPLEVPAKDAPSVSPLRKLWGSRSLLDPLPATDATAESRRLQEETWKKWGPYVSERQWGTCREDYGTNGNSWEYLPFHLAHQVAYRWSEDGIAGICDEAQLLCLSLAMWNGQDPILKERLFGLGGPQGNHGEDVKEYYYYLDATPTHSYLKMLYKYPQKAFPYDQLRRVSASLGTADPEYELLDTGIFDDDRYFDVEVEYARESVDDIYLQVSVTNRGPEAAEFHLVPQAFFRNTWSWDADAEKPSMERCGSGDRVFLQHSKLGKLYFSMEGPSKLLLCDNETNLAALAGDDGGLRPFDFAGDSAAAPSPPLLPFGDFYARNFRSCDKAAFAKMHAAFQPRGAAFQPPPREKEAPMYHATGRIGPGPHKDAFHAHVIRGDTRAAETPRGTKAGFHAKASIAPGATQVFKVRLSTFSEGNLFEGFDEVVASAREDADEFYGALQGAVDGKEMCRIQRQALAGMIWTKQFYNYDIYTFFEGDPACPTPPQKERRAIRNSDWDHMQNCDIISMPDKWEFPWYATWDLAFHCLPLALVDCEFAKGQLRLITREWYMHPNGQLPAFEWNFSDVNPPVHAWATWRVFQMDKKRTGGDGDLVFLEELFHKLMINFTWWVNRKDAEGRNIFQGGFLGLDNIGVFDRGGKLPTGGIINQSDGTSWMAFFSLTLMRMALQLAMHNPVYESIAAKFFEHFLHIARAMTRLATSGAGLWDEEDEFYYDVLTLPGGSRVPLKVRSMVGLIPLFAVEVLEPSILEKLPRFADRCEYLLNKRKDLAELVSRFEVPGVGERRLLSLLRGKRMKCLLRRMLDPKEFLSDYGVRALSRYHLEHPYVLECEGERYEIGYEAAESSVRIMGGNSNWRGPIWFPMNYLIIESLQKFHQYYGNDYLVECPTGSGQKKSILGVSDEISDRLIRLFMPSPDGKGRPALRVHPKMATDPHFRDNILFYEHFHGDSGRGVGAAHQTGWTGLVAKMIQARGQATGETPSSERGMDRQLSV</sequence>
<dbReference type="InterPro" id="IPR054491">
    <property type="entry name" value="MGH1-like_GH"/>
</dbReference>
<organism evidence="4">
    <name type="scientific">Zooxanthella nutricula</name>
    <dbReference type="NCBI Taxonomy" id="1333877"/>
    <lineage>
        <taxon>Eukaryota</taxon>
        <taxon>Sar</taxon>
        <taxon>Alveolata</taxon>
        <taxon>Dinophyceae</taxon>
        <taxon>Peridiniales</taxon>
        <taxon>Peridiniales incertae sedis</taxon>
        <taxon>Zooxanthella</taxon>
    </lineage>
</organism>
<dbReference type="EMBL" id="HBGW01025701">
    <property type="protein sequence ID" value="CAD9542610.1"/>
    <property type="molecule type" value="Transcribed_RNA"/>
</dbReference>
<feature type="domain" description="Mannosylglycerate hydrolase MGH1-like glycoside hydrolase" evidence="3">
    <location>
        <begin position="517"/>
        <end position="620"/>
    </location>
</feature>
<dbReference type="Gene3D" id="1.50.10.10">
    <property type="match status" value="1"/>
</dbReference>
<dbReference type="GO" id="GO:0009311">
    <property type="term" value="P:oligosaccharide metabolic process"/>
    <property type="evidence" value="ECO:0007669"/>
    <property type="project" value="InterPro"/>
</dbReference>
<dbReference type="SUPFAM" id="SSF48208">
    <property type="entry name" value="Six-hairpin glycosidases"/>
    <property type="match status" value="1"/>
</dbReference>
<dbReference type="InterPro" id="IPR008928">
    <property type="entry name" value="6-hairpin_glycosidase_sf"/>
</dbReference>
<feature type="region of interest" description="Disordered" evidence="1">
    <location>
        <begin position="973"/>
        <end position="993"/>
    </location>
</feature>
<protein>
    <recommendedName>
        <fullName evidence="5">Glycosyl hydrolase family 63 C-terminal domain-containing protein</fullName>
    </recommendedName>
</protein>
<dbReference type="PANTHER" id="PTHR10412:SF10">
    <property type="entry name" value="GLYCOSYL HYDROLASE FAMILY 63 C-TERMINAL DOMAIN-CONTAINING PROTEIN"/>
    <property type="match status" value="1"/>
</dbReference>
<name>A0A7S2JAV5_9DINO</name>
<dbReference type="AlphaFoldDB" id="A0A7S2JAV5"/>
<dbReference type="InterPro" id="IPR004888">
    <property type="entry name" value="Glycoside_hydrolase_63"/>
</dbReference>
<reference evidence="4" key="1">
    <citation type="submission" date="2021-01" db="EMBL/GenBank/DDBJ databases">
        <authorList>
            <person name="Corre E."/>
            <person name="Pelletier E."/>
            <person name="Niang G."/>
            <person name="Scheremetjew M."/>
            <person name="Finn R."/>
            <person name="Kale V."/>
            <person name="Holt S."/>
            <person name="Cochrane G."/>
            <person name="Meng A."/>
            <person name="Brown T."/>
            <person name="Cohen L."/>
        </authorList>
    </citation>
    <scope>NUCLEOTIDE SEQUENCE</scope>
    <source>
        <strain evidence="4">RCC3387</strain>
    </source>
</reference>
<evidence type="ECO:0008006" key="5">
    <source>
        <dbReference type="Google" id="ProtNLM"/>
    </source>
</evidence>